<keyword evidence="3" id="KW-1185">Reference proteome</keyword>
<gene>
    <name evidence="2" type="ORF">NCGR_LOCUS33127</name>
</gene>
<protein>
    <submittedName>
        <fullName evidence="2">Uncharacterized protein</fullName>
    </submittedName>
</protein>
<evidence type="ECO:0000313" key="2">
    <source>
        <dbReference type="EMBL" id="CAD6249293.1"/>
    </source>
</evidence>
<reference evidence="2" key="1">
    <citation type="submission" date="2020-10" db="EMBL/GenBank/DDBJ databases">
        <authorList>
            <person name="Han B."/>
            <person name="Lu T."/>
            <person name="Zhao Q."/>
            <person name="Huang X."/>
            <person name="Zhao Y."/>
        </authorList>
    </citation>
    <scope>NUCLEOTIDE SEQUENCE</scope>
</reference>
<accession>A0A811Q083</accession>
<comment type="caution">
    <text evidence="2">The sequence shown here is derived from an EMBL/GenBank/DDBJ whole genome shotgun (WGS) entry which is preliminary data.</text>
</comment>
<organism evidence="2 3">
    <name type="scientific">Miscanthus lutarioriparius</name>
    <dbReference type="NCBI Taxonomy" id="422564"/>
    <lineage>
        <taxon>Eukaryota</taxon>
        <taxon>Viridiplantae</taxon>
        <taxon>Streptophyta</taxon>
        <taxon>Embryophyta</taxon>
        <taxon>Tracheophyta</taxon>
        <taxon>Spermatophyta</taxon>
        <taxon>Magnoliopsida</taxon>
        <taxon>Liliopsida</taxon>
        <taxon>Poales</taxon>
        <taxon>Poaceae</taxon>
        <taxon>PACMAD clade</taxon>
        <taxon>Panicoideae</taxon>
        <taxon>Andropogonodae</taxon>
        <taxon>Andropogoneae</taxon>
        <taxon>Saccharinae</taxon>
        <taxon>Miscanthus</taxon>
    </lineage>
</organism>
<feature type="region of interest" description="Disordered" evidence="1">
    <location>
        <begin position="1"/>
        <end position="23"/>
    </location>
</feature>
<feature type="compositionally biased region" description="Basic and acidic residues" evidence="1">
    <location>
        <begin position="1"/>
        <end position="11"/>
    </location>
</feature>
<dbReference type="EMBL" id="CAJGYO010000008">
    <property type="protein sequence ID" value="CAD6249293.1"/>
    <property type="molecule type" value="Genomic_DNA"/>
</dbReference>
<dbReference type="Proteomes" id="UP000604825">
    <property type="component" value="Unassembled WGS sequence"/>
</dbReference>
<evidence type="ECO:0000313" key="3">
    <source>
        <dbReference type="Proteomes" id="UP000604825"/>
    </source>
</evidence>
<name>A0A811Q083_9POAL</name>
<dbReference type="AlphaFoldDB" id="A0A811Q083"/>
<sequence length="287" mass="31858">MRQSPKAHDTAQSRTVGGGDALPPGLPIAQQCLGRRPSAGSPAPALRPVAARLLCAIGGCMPLRLRAAPACGMLATAAATIDRRAVTIEESNCLLAKIVEELGEAEHHWLSSSRLSSLAPAQTPWCLHDRWNESAGGQQLQHAQCQQPRRRLHASRGQALGQETEEKARQPKFCNLEVCPTSIFELGPPLRPCRKTSRRQLVTAETMQVLWLYSKLFSSQGIEYFDGERLPEFVGPNELNLRWQIIFQWTRQQDKTSTSLIFPEIIFHGPSVIEKKGKYRLPVNLLD</sequence>
<proteinExistence type="predicted"/>
<evidence type="ECO:0000256" key="1">
    <source>
        <dbReference type="SAM" id="MobiDB-lite"/>
    </source>
</evidence>